<dbReference type="Proteomes" id="UP000790580">
    <property type="component" value="Unassembled WGS sequence"/>
</dbReference>
<comment type="caution">
    <text evidence="2">The sequence shown here is derived from an EMBL/GenBank/DDBJ whole genome shotgun (WGS) entry which is preliminary data.</text>
</comment>
<reference evidence="2 3" key="1">
    <citation type="submission" date="2021-06" db="EMBL/GenBank/DDBJ databases">
        <title>Bacillus sp. RD4P76, an endophyte from a halophyte.</title>
        <authorList>
            <person name="Sun J.-Q."/>
        </authorList>
    </citation>
    <scope>NUCLEOTIDE SEQUENCE [LARGE SCALE GENOMIC DNA]</scope>
    <source>
        <strain evidence="2 3">JCM 17098</strain>
    </source>
</reference>
<keyword evidence="3" id="KW-1185">Reference proteome</keyword>
<name>A0ABS6K294_9BACI</name>
<proteinExistence type="predicted"/>
<evidence type="ECO:0000256" key="1">
    <source>
        <dbReference type="SAM" id="MobiDB-lite"/>
    </source>
</evidence>
<feature type="region of interest" description="Disordered" evidence="1">
    <location>
        <begin position="501"/>
        <end position="520"/>
    </location>
</feature>
<dbReference type="RefSeq" id="WP_088073857.1">
    <property type="nucleotide sequence ID" value="NZ_JAHQCR010000087.1"/>
</dbReference>
<evidence type="ECO:0000313" key="2">
    <source>
        <dbReference type="EMBL" id="MBU9723822.1"/>
    </source>
</evidence>
<protein>
    <submittedName>
        <fullName evidence="2">Uncharacterized protein</fullName>
    </submittedName>
</protein>
<sequence length="776" mass="88350">MDNESVKRFAIKLAKAESESEVLTILKDYGYLHDKSCWQPFGGNENNFSVIGAQQSSADAALVEKLINSVDAVLIRKSYEKNINPESPKAPKSMREAMDMFFSVPQGKLLNISKTDRTSLSQNIQLYASGKKKKPNYFIVDSGEGQTPNRLPDTILSISKNNKLRIPFVQGKFNMGGTGVLQFCGDQNFQVIISKRCPSIPEKYNRINGEQDDSSSYWGVTIVRRGAPEVGAKSSSYQYLAPNNKILSFEADNLPILPNNRPFEWGTFIKLYEYKLSGLRTIATFDLYYRLSVLLPSVALPIRIIETRDYKGHTLETTLTGLNVRLEEDRNNNLEEGFPYQSHIVVQNKKINYSLYVFKEGKGSNYRINEGVIFVINGQTHGSISKSIYKRKAVGLGYISDSVLAVLDCSDLDLRSREDLFMNNRDSLRNVELKKQIEKTLEEDFKNNKLLKELNEKRREDAIKNKIGNSKPMSDVLNKLIHQSDSLKRLLLSGTSIESDEDIRKRNKGPHRNKSNYRGKQFPTFFDLKNGVTGKGQYIKEVPKNRRARILFKTDVENNYFGRELNPGRIKLTLNGVKVPNYSITLLDGIAALYITLPSNCRVGQTYNYQVEVTDIVQKNPFVEQFQVLVSQPVKMRTPTKKKKSVLEPPNVYDVEEGEWERHGMNENSVLRIMEASEGKYDFYVNVKNKSLLSEIENSEKDKSELVKAQFKFGMSLIGLSIIQAHYKEEREDDEEGKEPVDITKQVDDTTKQIAPVFIPMLKSLSTLQLEEENIV</sequence>
<accession>A0ABS6K294</accession>
<dbReference type="EMBL" id="JAHQCR010000087">
    <property type="protein sequence ID" value="MBU9723822.1"/>
    <property type="molecule type" value="Genomic_DNA"/>
</dbReference>
<organism evidence="2 3">
    <name type="scientific">Evansella alkalicola</name>
    <dbReference type="NCBI Taxonomy" id="745819"/>
    <lineage>
        <taxon>Bacteria</taxon>
        <taxon>Bacillati</taxon>
        <taxon>Bacillota</taxon>
        <taxon>Bacilli</taxon>
        <taxon>Bacillales</taxon>
        <taxon>Bacillaceae</taxon>
        <taxon>Evansella</taxon>
    </lineage>
</organism>
<evidence type="ECO:0000313" key="3">
    <source>
        <dbReference type="Proteomes" id="UP000790580"/>
    </source>
</evidence>
<gene>
    <name evidence="2" type="ORF">KS407_20595</name>
</gene>
<feature type="compositionally biased region" description="Basic residues" evidence="1">
    <location>
        <begin position="505"/>
        <end position="517"/>
    </location>
</feature>